<dbReference type="Gene3D" id="3.40.50.720">
    <property type="entry name" value="NAD(P)-binding Rossmann-like Domain"/>
    <property type="match status" value="1"/>
</dbReference>
<sequence>MKPLLVLGATGFIGRHVASRAGDREVVTTSRRPGAADLRLDLLDGDALREALRVVRPHAVINCAGAVAGSVSCLVEGNVTTVATLAEVVGDTRVVHLGSSAEYGRVTEGVPITERDEPQPVGAYGVTKLAGTALARRLPNGVVLRVFNPFGPGSPRTSLMGEVATQLGSGETEIRTGDLGAVRDYVDVRDVADAAIAAAEAEVTGVLNIGSGTATLSRDLVTDLVSLVPGRTLAEVRSGSERSAAVPWHRADITAATAALGWKPLYPRTASVGDLWRSWCEEEGC</sequence>
<dbReference type="PANTHER" id="PTHR43245:SF13">
    <property type="entry name" value="UDP-D-APIOSE_UDP-D-XYLOSE SYNTHASE 2"/>
    <property type="match status" value="1"/>
</dbReference>
<dbReference type="EMBL" id="BAAAUV010000023">
    <property type="protein sequence ID" value="GAA3232592.1"/>
    <property type="molecule type" value="Genomic_DNA"/>
</dbReference>
<dbReference type="SUPFAM" id="SSF51735">
    <property type="entry name" value="NAD(P)-binding Rossmann-fold domains"/>
    <property type="match status" value="1"/>
</dbReference>
<dbReference type="PANTHER" id="PTHR43245">
    <property type="entry name" value="BIFUNCTIONAL POLYMYXIN RESISTANCE PROTEIN ARNA"/>
    <property type="match status" value="1"/>
</dbReference>
<dbReference type="InterPro" id="IPR050177">
    <property type="entry name" value="Lipid_A_modif_metabolic_enz"/>
</dbReference>
<accession>A0ABP6QK85</accession>
<evidence type="ECO:0000313" key="3">
    <source>
        <dbReference type="Proteomes" id="UP001501237"/>
    </source>
</evidence>
<evidence type="ECO:0000259" key="1">
    <source>
        <dbReference type="Pfam" id="PF01370"/>
    </source>
</evidence>
<organism evidence="2 3">
    <name type="scientific">Actinocorallia longicatena</name>
    <dbReference type="NCBI Taxonomy" id="111803"/>
    <lineage>
        <taxon>Bacteria</taxon>
        <taxon>Bacillati</taxon>
        <taxon>Actinomycetota</taxon>
        <taxon>Actinomycetes</taxon>
        <taxon>Streptosporangiales</taxon>
        <taxon>Thermomonosporaceae</taxon>
        <taxon>Actinocorallia</taxon>
    </lineage>
</organism>
<feature type="domain" description="NAD-dependent epimerase/dehydratase" evidence="1">
    <location>
        <begin position="5"/>
        <end position="210"/>
    </location>
</feature>
<comment type="caution">
    <text evidence="2">The sequence shown here is derived from an EMBL/GenBank/DDBJ whole genome shotgun (WGS) entry which is preliminary data.</text>
</comment>
<dbReference type="Proteomes" id="UP001501237">
    <property type="component" value="Unassembled WGS sequence"/>
</dbReference>
<dbReference type="RefSeq" id="WP_344835813.1">
    <property type="nucleotide sequence ID" value="NZ_BAAAUV010000023.1"/>
</dbReference>
<dbReference type="Gene3D" id="3.90.25.10">
    <property type="entry name" value="UDP-galactose 4-epimerase, domain 1"/>
    <property type="match status" value="1"/>
</dbReference>
<name>A0ABP6QK85_9ACTN</name>
<dbReference type="InterPro" id="IPR001509">
    <property type="entry name" value="Epimerase_deHydtase"/>
</dbReference>
<evidence type="ECO:0000313" key="2">
    <source>
        <dbReference type="EMBL" id="GAA3232592.1"/>
    </source>
</evidence>
<protein>
    <submittedName>
        <fullName evidence="2">NAD(P)-dependent oxidoreductase</fullName>
    </submittedName>
</protein>
<gene>
    <name evidence="2" type="ORF">GCM10010468_64560</name>
</gene>
<dbReference type="InterPro" id="IPR036291">
    <property type="entry name" value="NAD(P)-bd_dom_sf"/>
</dbReference>
<proteinExistence type="predicted"/>
<dbReference type="Pfam" id="PF01370">
    <property type="entry name" value="Epimerase"/>
    <property type="match status" value="1"/>
</dbReference>
<reference evidence="3" key="1">
    <citation type="journal article" date="2019" name="Int. J. Syst. Evol. Microbiol.">
        <title>The Global Catalogue of Microorganisms (GCM) 10K type strain sequencing project: providing services to taxonomists for standard genome sequencing and annotation.</title>
        <authorList>
            <consortium name="The Broad Institute Genomics Platform"/>
            <consortium name="The Broad Institute Genome Sequencing Center for Infectious Disease"/>
            <person name="Wu L."/>
            <person name="Ma J."/>
        </authorList>
    </citation>
    <scope>NUCLEOTIDE SEQUENCE [LARGE SCALE GENOMIC DNA]</scope>
    <source>
        <strain evidence="3">JCM 9377</strain>
    </source>
</reference>
<keyword evidence="3" id="KW-1185">Reference proteome</keyword>